<organism evidence="2">
    <name type="scientific">Guillardia theta</name>
    <name type="common">Cryptophyte</name>
    <name type="synonym">Cryptomonas phi</name>
    <dbReference type="NCBI Taxonomy" id="55529"/>
    <lineage>
        <taxon>Eukaryota</taxon>
        <taxon>Cryptophyceae</taxon>
        <taxon>Pyrenomonadales</taxon>
        <taxon>Geminigeraceae</taxon>
        <taxon>Guillardia</taxon>
    </lineage>
</organism>
<reference evidence="2" key="1">
    <citation type="submission" date="2021-01" db="EMBL/GenBank/DDBJ databases">
        <authorList>
            <person name="Corre E."/>
            <person name="Pelletier E."/>
            <person name="Niang G."/>
            <person name="Scheremetjew M."/>
            <person name="Finn R."/>
            <person name="Kale V."/>
            <person name="Holt S."/>
            <person name="Cochrane G."/>
            <person name="Meng A."/>
            <person name="Brown T."/>
            <person name="Cohen L."/>
        </authorList>
    </citation>
    <scope>NUCLEOTIDE SEQUENCE</scope>
    <source>
        <strain evidence="2">CCMP 2712</strain>
    </source>
</reference>
<evidence type="ECO:0000256" key="1">
    <source>
        <dbReference type="SAM" id="MobiDB-lite"/>
    </source>
</evidence>
<feature type="region of interest" description="Disordered" evidence="1">
    <location>
        <begin position="233"/>
        <end position="256"/>
    </location>
</feature>
<dbReference type="AlphaFoldDB" id="A0A7S4JBX2"/>
<evidence type="ECO:0000313" key="2">
    <source>
        <dbReference type="EMBL" id="CAE2258633.1"/>
    </source>
</evidence>
<feature type="region of interest" description="Disordered" evidence="1">
    <location>
        <begin position="73"/>
        <end position="122"/>
    </location>
</feature>
<accession>A0A7S4JBX2</accession>
<feature type="compositionally biased region" description="Polar residues" evidence="1">
    <location>
        <begin position="81"/>
        <end position="92"/>
    </location>
</feature>
<feature type="compositionally biased region" description="Polar residues" evidence="1">
    <location>
        <begin position="235"/>
        <end position="256"/>
    </location>
</feature>
<protein>
    <submittedName>
        <fullName evidence="2">Uncharacterized protein</fullName>
    </submittedName>
</protein>
<gene>
    <name evidence="2" type="ORF">GTHE00462_LOCUS4454</name>
</gene>
<sequence length="290" mass="32683">MSSNPSDPFTLWLSKLDSMSSDLQTEQREVGLAGSGMDNLKSWFTDSMPAQLTNKHHSDGDLIKSLQKLTARTFDPVEPMKSNSNSWPWPSQQDHDAREQPLLAKLKPSGPPKTLCRDLPKKTSNPYAHSVLRTPSAVAMASRIEAEVFVEQPNSWRTPDPTPRYSAREHRSEEVLKTSRSLHSAFNSKLNSRDDITILSGERFVESLDLPKSARSPSKSVDLEGIKNQVRKLSSHLSPQTRSYENGPMTPSSQQQLCRDITPGMRNGELWHQDLQKRLENLLSPLNSWK</sequence>
<proteinExistence type="predicted"/>
<dbReference type="EMBL" id="HBKN01005483">
    <property type="protein sequence ID" value="CAE2258633.1"/>
    <property type="molecule type" value="Transcribed_RNA"/>
</dbReference>
<name>A0A7S4JBX2_GUITH</name>